<dbReference type="PANTHER" id="PTHR43182:SF1">
    <property type="entry name" value="COBALT-PRECORRIN-7 C(5)-METHYLTRANSFERASE"/>
    <property type="match status" value="1"/>
</dbReference>
<dbReference type="AlphaFoldDB" id="A0A510JD21"/>
<evidence type="ECO:0000259" key="6">
    <source>
        <dbReference type="Pfam" id="PF00590"/>
    </source>
</evidence>
<protein>
    <submittedName>
        <fullName evidence="7">Precorrin-6y C5,15-methyltransferase subunit CbiE</fullName>
    </submittedName>
</protein>
<accession>A0A510JD21</accession>
<evidence type="ECO:0000256" key="3">
    <source>
        <dbReference type="ARBA" id="ARBA00022603"/>
    </source>
</evidence>
<feature type="domain" description="Tetrapyrrole methylase" evidence="6">
    <location>
        <begin position="2"/>
        <end position="187"/>
    </location>
</feature>
<dbReference type="InterPro" id="IPR014776">
    <property type="entry name" value="4pyrrole_Mease_sub2"/>
</dbReference>
<keyword evidence="4 7" id="KW-0808">Transferase</keyword>
<dbReference type="KEGG" id="lgo:JCM16774_2157"/>
<dbReference type="STRING" id="714315.GCA_000516535_02152"/>
<evidence type="ECO:0000313" key="8">
    <source>
        <dbReference type="Proteomes" id="UP000321606"/>
    </source>
</evidence>
<dbReference type="PANTHER" id="PTHR43182">
    <property type="entry name" value="COBALT-PRECORRIN-6B C(15)-METHYLTRANSFERASE (DECARBOXYLATING)"/>
    <property type="match status" value="1"/>
</dbReference>
<dbReference type="UniPathway" id="UPA00148"/>
<evidence type="ECO:0000313" key="7">
    <source>
        <dbReference type="EMBL" id="BBM37198.1"/>
    </source>
</evidence>
<comment type="pathway">
    <text evidence="1">Cofactor biosynthesis; adenosylcobalamin biosynthesis.</text>
</comment>
<dbReference type="GO" id="GO:0032259">
    <property type="term" value="P:methylation"/>
    <property type="evidence" value="ECO:0007669"/>
    <property type="project" value="UniProtKB-KW"/>
</dbReference>
<dbReference type="Proteomes" id="UP000321606">
    <property type="component" value="Chromosome"/>
</dbReference>
<reference evidence="7 8" key="1">
    <citation type="submission" date="2019-07" db="EMBL/GenBank/DDBJ databases">
        <title>Complete Genome Sequence of Leptotrichia goodfellowii Strain JCM 16774.</title>
        <authorList>
            <person name="Watanabe S."/>
            <person name="Cui L."/>
        </authorList>
    </citation>
    <scope>NUCLEOTIDE SEQUENCE [LARGE SCALE GENOMIC DNA]</scope>
    <source>
        <strain evidence="7 8">JCM16774</strain>
    </source>
</reference>
<dbReference type="SUPFAM" id="SSF53790">
    <property type="entry name" value="Tetrapyrrole methylase"/>
    <property type="match status" value="1"/>
</dbReference>
<dbReference type="InterPro" id="IPR050714">
    <property type="entry name" value="Cobalamin_biosynth_MTase"/>
</dbReference>
<organism evidence="7 8">
    <name type="scientific">Pseudoleptotrichia goodfellowii</name>
    <dbReference type="NCBI Taxonomy" id="157692"/>
    <lineage>
        <taxon>Bacteria</taxon>
        <taxon>Fusobacteriati</taxon>
        <taxon>Fusobacteriota</taxon>
        <taxon>Fusobacteriia</taxon>
        <taxon>Fusobacteriales</taxon>
        <taxon>Leptotrichiaceae</taxon>
        <taxon>Pseudoleptotrichia</taxon>
    </lineage>
</organism>
<dbReference type="GO" id="GO:0009236">
    <property type="term" value="P:cobalamin biosynthetic process"/>
    <property type="evidence" value="ECO:0007669"/>
    <property type="project" value="UniProtKB-UniPathway"/>
</dbReference>
<dbReference type="NCBIfam" id="TIGR02467">
    <property type="entry name" value="CbiE"/>
    <property type="match status" value="1"/>
</dbReference>
<dbReference type="InterPro" id="IPR012818">
    <property type="entry name" value="CbiE"/>
</dbReference>
<dbReference type="Gene3D" id="3.40.1010.10">
    <property type="entry name" value="Cobalt-precorrin-4 Transmethylase, Domain 1"/>
    <property type="match status" value="1"/>
</dbReference>
<evidence type="ECO:0000256" key="1">
    <source>
        <dbReference type="ARBA" id="ARBA00004953"/>
    </source>
</evidence>
<dbReference type="OrthoDB" id="9780707at2"/>
<proteinExistence type="predicted"/>
<dbReference type="Pfam" id="PF00590">
    <property type="entry name" value="TP_methylase"/>
    <property type="match status" value="1"/>
</dbReference>
<gene>
    <name evidence="7" type="ORF">JCM16774_2157</name>
</gene>
<dbReference type="InterPro" id="IPR000878">
    <property type="entry name" value="4pyrrol_Mease"/>
</dbReference>
<evidence type="ECO:0000256" key="2">
    <source>
        <dbReference type="ARBA" id="ARBA00022573"/>
    </source>
</evidence>
<evidence type="ECO:0000256" key="5">
    <source>
        <dbReference type="ARBA" id="ARBA00022691"/>
    </source>
</evidence>
<dbReference type="Gene3D" id="3.30.950.10">
    <property type="entry name" value="Methyltransferase, Cobalt-precorrin-4 Transmethylase, Domain 2"/>
    <property type="match status" value="1"/>
</dbReference>
<keyword evidence="2" id="KW-0169">Cobalamin biosynthesis</keyword>
<dbReference type="RefSeq" id="WP_026738290.1">
    <property type="nucleotide sequence ID" value="NZ_AP019822.1"/>
</dbReference>
<dbReference type="InterPro" id="IPR014777">
    <property type="entry name" value="4pyrrole_Mease_sub1"/>
</dbReference>
<dbReference type="InterPro" id="IPR035996">
    <property type="entry name" value="4pyrrol_Methylase_sf"/>
</dbReference>
<sequence>MKINVLGLGPGSLDYILPAAIKKLKESEVIVGGKRHIESLGEYAANKEYCYITGDLESVLKFIKENRDKKMSLILSGDTGFYSMLTFMKKHFSDDELEVIPGISSVQYMFAKISDYWYDAFISSAHGKEFDYVAKLEEYGKVGMLTDNKNTPQEIARQLSENGMGESTVYVGENLSYEDEKIYKYKALELKDVDYKFKMNVVVLKK</sequence>
<keyword evidence="3 7" id="KW-0489">Methyltransferase</keyword>
<keyword evidence="5" id="KW-0949">S-adenosyl-L-methionine</keyword>
<name>A0A510JD21_9FUSO</name>
<dbReference type="CDD" id="cd11644">
    <property type="entry name" value="Precorrin-6Y-MT"/>
    <property type="match status" value="1"/>
</dbReference>
<dbReference type="GO" id="GO:0008276">
    <property type="term" value="F:protein methyltransferase activity"/>
    <property type="evidence" value="ECO:0007669"/>
    <property type="project" value="InterPro"/>
</dbReference>
<evidence type="ECO:0000256" key="4">
    <source>
        <dbReference type="ARBA" id="ARBA00022679"/>
    </source>
</evidence>
<dbReference type="EMBL" id="AP019822">
    <property type="protein sequence ID" value="BBM37198.1"/>
    <property type="molecule type" value="Genomic_DNA"/>
</dbReference>